<dbReference type="EMBL" id="LAZR01015594">
    <property type="protein sequence ID" value="KKM08237.1"/>
    <property type="molecule type" value="Genomic_DNA"/>
</dbReference>
<proteinExistence type="predicted"/>
<dbReference type="AlphaFoldDB" id="A0A0F9HYS6"/>
<reference evidence="1" key="1">
    <citation type="journal article" date="2015" name="Nature">
        <title>Complex archaea that bridge the gap between prokaryotes and eukaryotes.</title>
        <authorList>
            <person name="Spang A."/>
            <person name="Saw J.H."/>
            <person name="Jorgensen S.L."/>
            <person name="Zaremba-Niedzwiedzka K."/>
            <person name="Martijn J."/>
            <person name="Lind A.E."/>
            <person name="van Eijk R."/>
            <person name="Schleper C."/>
            <person name="Guy L."/>
            <person name="Ettema T.J."/>
        </authorList>
    </citation>
    <scope>NUCLEOTIDE SEQUENCE</scope>
</reference>
<evidence type="ECO:0000313" key="1">
    <source>
        <dbReference type="EMBL" id="KKM08237.1"/>
    </source>
</evidence>
<organism evidence="1">
    <name type="scientific">marine sediment metagenome</name>
    <dbReference type="NCBI Taxonomy" id="412755"/>
    <lineage>
        <taxon>unclassified sequences</taxon>
        <taxon>metagenomes</taxon>
        <taxon>ecological metagenomes</taxon>
    </lineage>
</organism>
<sequence>MENRKREKTNSLTHLTKILIKETMESDLTIICDRLRQLETHKYKETVIDTTEILNNIKNNLDNVGDPWNKKENDLLLSEMKVAIETIAANHGRTGGAITSRLNHLGMGVYF</sequence>
<name>A0A0F9HYS6_9ZZZZ</name>
<comment type="caution">
    <text evidence="1">The sequence shown here is derived from an EMBL/GenBank/DDBJ whole genome shotgun (WGS) entry which is preliminary data.</text>
</comment>
<protein>
    <submittedName>
        <fullName evidence="1">Uncharacterized protein</fullName>
    </submittedName>
</protein>
<gene>
    <name evidence="1" type="ORF">LCGC14_1725870</name>
</gene>
<accession>A0A0F9HYS6</accession>